<dbReference type="InterPro" id="IPR019575">
    <property type="entry name" value="Nuop51_4Fe4S-bd"/>
</dbReference>
<dbReference type="SUPFAM" id="SSF142019">
    <property type="entry name" value="Nqo1 FMN-binding domain-like"/>
    <property type="match status" value="1"/>
</dbReference>
<dbReference type="InterPro" id="IPR050837">
    <property type="entry name" value="ComplexI_51kDa_subunit"/>
</dbReference>
<comment type="caution">
    <text evidence="16">The sequence shown here is derived from an EMBL/GenBank/DDBJ whole genome shotgun (WGS) entry which is preliminary data.</text>
</comment>
<evidence type="ECO:0000256" key="5">
    <source>
        <dbReference type="ARBA" id="ARBA00022485"/>
    </source>
</evidence>
<keyword evidence="8 14" id="KW-0479">Metal-binding</keyword>
<dbReference type="FunFam" id="1.20.1440.230:FF:000001">
    <property type="entry name" value="Mitochondrial NADH dehydrogenase flavoprotein 1"/>
    <property type="match status" value="1"/>
</dbReference>
<dbReference type="GO" id="GO:0008137">
    <property type="term" value="F:NADH dehydrogenase (ubiquinone) activity"/>
    <property type="evidence" value="ECO:0007669"/>
    <property type="project" value="InterPro"/>
</dbReference>
<keyword evidence="14" id="KW-0874">Quinone</keyword>
<dbReference type="PROSITE" id="PS00645">
    <property type="entry name" value="COMPLEX1_51K_2"/>
    <property type="match status" value="1"/>
</dbReference>
<dbReference type="Pfam" id="PF01512">
    <property type="entry name" value="Complex1_51K"/>
    <property type="match status" value="1"/>
</dbReference>
<gene>
    <name evidence="16" type="ORF">VE26_06800</name>
</gene>
<evidence type="ECO:0000256" key="12">
    <source>
        <dbReference type="ARBA" id="ARBA00023027"/>
    </source>
</evidence>
<proteinExistence type="inferred from homology"/>
<keyword evidence="12 14" id="KW-0520">NAD</keyword>
<evidence type="ECO:0000256" key="13">
    <source>
        <dbReference type="ARBA" id="ARBA00047712"/>
    </source>
</evidence>
<evidence type="ECO:0000259" key="15">
    <source>
        <dbReference type="SMART" id="SM00928"/>
    </source>
</evidence>
<dbReference type="Gene3D" id="3.40.50.11540">
    <property type="entry name" value="NADH-ubiquinone oxidoreductase 51kDa subunit"/>
    <property type="match status" value="1"/>
</dbReference>
<keyword evidence="5 14" id="KW-0004">4Fe-4S</keyword>
<dbReference type="SUPFAM" id="SSF140490">
    <property type="entry name" value="Nqo1C-terminal domain-like"/>
    <property type="match status" value="1"/>
</dbReference>
<dbReference type="PANTHER" id="PTHR11780:SF10">
    <property type="entry name" value="NADH DEHYDROGENASE [UBIQUINONE] FLAVOPROTEIN 1, MITOCHONDRIAL"/>
    <property type="match status" value="1"/>
</dbReference>
<keyword evidence="6 14" id="KW-0285">Flavoprotein</keyword>
<keyword evidence="7 14" id="KW-0288">FMN</keyword>
<reference evidence="16 17" key="1">
    <citation type="submission" date="2015-03" db="EMBL/GenBank/DDBJ databases">
        <authorList>
            <person name="Hassan Y."/>
            <person name="Lepp D."/>
            <person name="Li X.-Z."/>
            <person name="Zhou T."/>
        </authorList>
    </citation>
    <scope>NUCLEOTIDE SEQUENCE [LARGE SCALE GENOMIC DNA]</scope>
    <source>
        <strain evidence="16 17">IPL18</strain>
    </source>
</reference>
<dbReference type="PATRIC" id="fig|429727.3.peg.1408"/>
<evidence type="ECO:0000256" key="1">
    <source>
        <dbReference type="ARBA" id="ARBA00001917"/>
    </source>
</evidence>
<dbReference type="InterPro" id="IPR011538">
    <property type="entry name" value="Nuo51_FMN-bd"/>
</dbReference>
<dbReference type="GO" id="GO:0010181">
    <property type="term" value="F:FMN binding"/>
    <property type="evidence" value="ECO:0007669"/>
    <property type="project" value="InterPro"/>
</dbReference>
<evidence type="ECO:0000256" key="4">
    <source>
        <dbReference type="ARBA" id="ARBA00007523"/>
    </source>
</evidence>
<dbReference type="GO" id="GO:0046872">
    <property type="term" value="F:metal ion binding"/>
    <property type="evidence" value="ECO:0007669"/>
    <property type="project" value="UniProtKB-KW"/>
</dbReference>
<dbReference type="Pfam" id="PF22461">
    <property type="entry name" value="SLBB_2"/>
    <property type="match status" value="1"/>
</dbReference>
<organism evidence="16 17">
    <name type="scientific">Devosia chinhatensis</name>
    <dbReference type="NCBI Taxonomy" id="429727"/>
    <lineage>
        <taxon>Bacteria</taxon>
        <taxon>Pseudomonadati</taxon>
        <taxon>Pseudomonadota</taxon>
        <taxon>Alphaproteobacteria</taxon>
        <taxon>Hyphomicrobiales</taxon>
        <taxon>Devosiaceae</taxon>
        <taxon>Devosia</taxon>
    </lineage>
</organism>
<dbReference type="GO" id="GO:0016491">
    <property type="term" value="F:oxidoreductase activity"/>
    <property type="evidence" value="ECO:0007669"/>
    <property type="project" value="UniProtKB-KW"/>
</dbReference>
<evidence type="ECO:0000256" key="7">
    <source>
        <dbReference type="ARBA" id="ARBA00022643"/>
    </source>
</evidence>
<dbReference type="NCBIfam" id="NF010120">
    <property type="entry name" value="PRK13596.1"/>
    <property type="match status" value="1"/>
</dbReference>
<dbReference type="InterPro" id="IPR001949">
    <property type="entry name" value="NADH-UbQ_OxRdtase_51kDa_CS"/>
</dbReference>
<keyword evidence="9" id="KW-1278">Translocase</keyword>
<dbReference type="PANTHER" id="PTHR11780">
    <property type="entry name" value="NADH-UBIQUINONE OXIDOREDUCTASE FLAVOPROTEIN 1 NDUFV1"/>
    <property type="match status" value="1"/>
</dbReference>
<comment type="catalytic activity">
    <reaction evidence="13 14">
        <text>a quinone + NADH + 5 H(+)(in) = a quinol + NAD(+) + 4 H(+)(out)</text>
        <dbReference type="Rhea" id="RHEA:57888"/>
        <dbReference type="ChEBI" id="CHEBI:15378"/>
        <dbReference type="ChEBI" id="CHEBI:24646"/>
        <dbReference type="ChEBI" id="CHEBI:57540"/>
        <dbReference type="ChEBI" id="CHEBI:57945"/>
        <dbReference type="ChEBI" id="CHEBI:132124"/>
    </reaction>
</comment>
<evidence type="ECO:0000256" key="14">
    <source>
        <dbReference type="RuleBase" id="RU364066"/>
    </source>
</evidence>
<feature type="domain" description="NADH-ubiquinone oxidoreductase 51kDa subunit iron-sulphur binding" evidence="15">
    <location>
        <begin position="332"/>
        <end position="377"/>
    </location>
</feature>
<evidence type="ECO:0000256" key="8">
    <source>
        <dbReference type="ARBA" id="ARBA00022723"/>
    </source>
</evidence>
<evidence type="ECO:0000256" key="10">
    <source>
        <dbReference type="ARBA" id="ARBA00023004"/>
    </source>
</evidence>
<comment type="cofactor">
    <cofactor evidence="2 14">
        <name>[4Fe-4S] cluster</name>
        <dbReference type="ChEBI" id="CHEBI:49883"/>
    </cofactor>
</comment>
<dbReference type="FunFam" id="3.40.50.11540:FF:000001">
    <property type="entry name" value="NADH dehydrogenase [ubiquinone] flavoprotein 1, mitochondrial"/>
    <property type="match status" value="1"/>
</dbReference>
<comment type="cofactor">
    <cofactor evidence="1 14">
        <name>FMN</name>
        <dbReference type="ChEBI" id="CHEBI:58210"/>
    </cofactor>
</comment>
<dbReference type="OrthoDB" id="9761899at2"/>
<dbReference type="EC" id="7.1.1.-" evidence="14"/>
<dbReference type="NCBIfam" id="TIGR01959">
    <property type="entry name" value="nuoF_fam"/>
    <property type="match status" value="1"/>
</dbReference>
<dbReference type="InterPro" id="IPR037225">
    <property type="entry name" value="Nuo51_FMN-bd_sf"/>
</dbReference>
<dbReference type="EMBL" id="JZEY01000054">
    <property type="protein sequence ID" value="KKB09592.1"/>
    <property type="molecule type" value="Genomic_DNA"/>
</dbReference>
<keyword evidence="11 14" id="KW-0411">Iron-sulfur</keyword>
<evidence type="ECO:0000313" key="17">
    <source>
        <dbReference type="Proteomes" id="UP000033649"/>
    </source>
</evidence>
<keyword evidence="17" id="KW-1185">Reference proteome</keyword>
<dbReference type="Gene3D" id="1.20.1440.230">
    <property type="entry name" value="NADH-ubiquinone oxidoreductase 51kDa subunit, iron-sulphur binding domain"/>
    <property type="match status" value="1"/>
</dbReference>
<keyword evidence="10 14" id="KW-0408">Iron</keyword>
<name>A0A0F5FN35_9HYPH</name>
<dbReference type="Gene3D" id="3.10.20.600">
    <property type="match status" value="1"/>
</dbReference>
<keyword evidence="16" id="KW-0560">Oxidoreductase</keyword>
<evidence type="ECO:0000256" key="6">
    <source>
        <dbReference type="ARBA" id="ARBA00022630"/>
    </source>
</evidence>
<dbReference type="Proteomes" id="UP000033649">
    <property type="component" value="Unassembled WGS sequence"/>
</dbReference>
<dbReference type="AlphaFoldDB" id="A0A0F5FN35"/>
<dbReference type="InterPro" id="IPR011537">
    <property type="entry name" value="NADH-UbQ_OxRdtase_suF"/>
</dbReference>
<evidence type="ECO:0000256" key="9">
    <source>
        <dbReference type="ARBA" id="ARBA00022967"/>
    </source>
</evidence>
<dbReference type="SUPFAM" id="SSF142984">
    <property type="entry name" value="Nqo1 middle domain-like"/>
    <property type="match status" value="1"/>
</dbReference>
<protein>
    <recommendedName>
        <fullName evidence="14">NADH-quinone oxidoreductase subunit F</fullName>
        <ecNumber evidence="14">7.1.1.-</ecNumber>
    </recommendedName>
</protein>
<dbReference type="Pfam" id="PF10589">
    <property type="entry name" value="NADH_4Fe-4S"/>
    <property type="match status" value="1"/>
</dbReference>
<dbReference type="PROSITE" id="PS00644">
    <property type="entry name" value="COMPLEX1_51K_1"/>
    <property type="match status" value="1"/>
</dbReference>
<dbReference type="SMART" id="SM00928">
    <property type="entry name" value="NADH_4Fe-4S"/>
    <property type="match status" value="1"/>
</dbReference>
<dbReference type="InterPro" id="IPR054765">
    <property type="entry name" value="SLBB_dom"/>
</dbReference>
<dbReference type="GO" id="GO:0048038">
    <property type="term" value="F:quinone binding"/>
    <property type="evidence" value="ECO:0007669"/>
    <property type="project" value="UniProtKB-KW"/>
</dbReference>
<dbReference type="GO" id="GO:0051287">
    <property type="term" value="F:NAD binding"/>
    <property type="evidence" value="ECO:0007669"/>
    <property type="project" value="UniProtKB-UniRule"/>
</dbReference>
<sequence>MLADKDRIFTNLYGRHDWSLDGARARGAWVGTKEFIDNGRDWIVNEVKASGLRGRGGAGFPTALKWTFMPKEGAGDGRPSQLLVNADESEPGTCKDREILRHDPHHLVEGCLLAGRAMGAHIAYIYVRGEFIRERQHLEAAVQQAYDARLIGKNNVHGWDFDIVVHHGAGAYICGEETALMESLEGKKGQPRLKPPFPAAMGVYGNPTTVNNVESIAVVPEILRRSGAWFASIGRANNTGTKLMCVSGHVNRPATFEEAMGESFKDIIEKHCGGVRGGWDNLLAVIPGGASVPCVPGEKIQNAIVDFDGLREVGSSMGTAAIIVMDKSTDIIRAIWRLSAFYKHESCGQCTPCREGTGWMMRVMARMVEGRAQKREIDMLFEVTKQIEGHTICALGDAAAWPIQGLIRNFRHVIEERIDQYTYSSTSDGAVPSIAAE</sequence>
<evidence type="ECO:0000256" key="11">
    <source>
        <dbReference type="ARBA" id="ARBA00023014"/>
    </source>
</evidence>
<evidence type="ECO:0000256" key="2">
    <source>
        <dbReference type="ARBA" id="ARBA00001966"/>
    </source>
</evidence>
<comment type="similarity">
    <text evidence="4 14">Belongs to the complex I 51 kDa subunit family.</text>
</comment>
<dbReference type="STRING" id="429727.VE26_06800"/>
<dbReference type="RefSeq" id="WP_046104286.1">
    <property type="nucleotide sequence ID" value="NZ_JZEY01000054.1"/>
</dbReference>
<comment type="function">
    <text evidence="3">NDH-1 shuttles electrons from NADH, via FMN and iron-sulfur (Fe-S) centers, to quinones in the respiratory chain. The immediate electron acceptor for the enzyme in this species is believed to be ubiquinone. Couples the redox reaction to proton translocation (for every two electrons transferred, four hydrogen ions are translocated across the cytoplasmic membrane), and thus conserves the redox energy in a proton gradient.</text>
</comment>
<dbReference type="GO" id="GO:0051539">
    <property type="term" value="F:4 iron, 4 sulfur cluster binding"/>
    <property type="evidence" value="ECO:0007669"/>
    <property type="project" value="UniProtKB-UniRule"/>
</dbReference>
<accession>A0A0F5FN35</accession>
<evidence type="ECO:0000256" key="3">
    <source>
        <dbReference type="ARBA" id="ARBA00002378"/>
    </source>
</evidence>
<dbReference type="InterPro" id="IPR037207">
    <property type="entry name" value="Nuop51_4Fe4S-bd_sf"/>
</dbReference>
<dbReference type="FunFam" id="3.10.20.600:FF:000001">
    <property type="entry name" value="NADH dehydrogenase [ubiquinone] flavoprotein 1, mitochondrial"/>
    <property type="match status" value="1"/>
</dbReference>
<evidence type="ECO:0000313" key="16">
    <source>
        <dbReference type="EMBL" id="KKB09592.1"/>
    </source>
</evidence>